<dbReference type="InterPro" id="IPR036397">
    <property type="entry name" value="RNaseH_sf"/>
</dbReference>
<sequence>MATFVRQYVDGYALCQQNKINTHPTTPCLQPIAATTTLPFKAVTMDFITDLPKSQGITSCWIVVDHNTTKGMVILPCTKEIDALGTAQLYHTEPYRRFGLPDSMISDRGPQFASRVMQELVNLLGVKSKLSTAYHPQTDGQTERINQEVEVFLRIFCAAHPNDWVNFLPDIEFSHKHPARTQ</sequence>
<keyword evidence="1" id="KW-0694">RNA-binding</keyword>
<dbReference type="GO" id="GO:0005634">
    <property type="term" value="C:nucleus"/>
    <property type="evidence" value="ECO:0007669"/>
    <property type="project" value="UniProtKB-ARBA"/>
</dbReference>
<gene>
    <name evidence="3" type="ORF">EUX98_g9150</name>
</gene>
<feature type="domain" description="Integrase catalytic" evidence="2">
    <location>
        <begin position="35"/>
        <end position="182"/>
    </location>
</feature>
<keyword evidence="4" id="KW-1185">Reference proteome</keyword>
<dbReference type="InterPro" id="IPR050951">
    <property type="entry name" value="Retrovirus_Pol_polyprotein"/>
</dbReference>
<dbReference type="InterPro" id="IPR001584">
    <property type="entry name" value="Integrase_cat-core"/>
</dbReference>
<dbReference type="GO" id="GO:0015074">
    <property type="term" value="P:DNA integration"/>
    <property type="evidence" value="ECO:0007669"/>
    <property type="project" value="InterPro"/>
</dbReference>
<evidence type="ECO:0000256" key="1">
    <source>
        <dbReference type="ARBA" id="ARBA00022884"/>
    </source>
</evidence>
<dbReference type="Proteomes" id="UP000308730">
    <property type="component" value="Unassembled WGS sequence"/>
</dbReference>
<accession>A0A4S4LY13</accession>
<evidence type="ECO:0000259" key="2">
    <source>
        <dbReference type="PROSITE" id="PS50994"/>
    </source>
</evidence>
<proteinExistence type="predicted"/>
<comment type="caution">
    <text evidence="3">The sequence shown here is derived from an EMBL/GenBank/DDBJ whole genome shotgun (WGS) entry which is preliminary data.</text>
</comment>
<dbReference type="Pfam" id="PF00665">
    <property type="entry name" value="rve"/>
    <property type="match status" value="1"/>
</dbReference>
<dbReference type="InterPro" id="IPR012337">
    <property type="entry name" value="RNaseH-like_sf"/>
</dbReference>
<name>A0A4S4LY13_9APHY</name>
<protein>
    <recommendedName>
        <fullName evidence="2">Integrase catalytic domain-containing protein</fullName>
    </recommendedName>
</protein>
<dbReference type="PANTHER" id="PTHR37984">
    <property type="entry name" value="PROTEIN CBG26694"/>
    <property type="match status" value="1"/>
</dbReference>
<dbReference type="AlphaFoldDB" id="A0A4S4LY13"/>
<evidence type="ECO:0000313" key="3">
    <source>
        <dbReference type="EMBL" id="THH17355.1"/>
    </source>
</evidence>
<dbReference type="SUPFAM" id="SSF53098">
    <property type="entry name" value="Ribonuclease H-like"/>
    <property type="match status" value="1"/>
</dbReference>
<dbReference type="EMBL" id="SGPM01000660">
    <property type="protein sequence ID" value="THH17355.1"/>
    <property type="molecule type" value="Genomic_DNA"/>
</dbReference>
<dbReference type="GO" id="GO:0003723">
    <property type="term" value="F:RNA binding"/>
    <property type="evidence" value="ECO:0007669"/>
    <property type="project" value="UniProtKB-KW"/>
</dbReference>
<dbReference type="PANTHER" id="PTHR37984:SF15">
    <property type="entry name" value="INTEGRASE CATALYTIC DOMAIN-CONTAINING PROTEIN"/>
    <property type="match status" value="1"/>
</dbReference>
<evidence type="ECO:0000313" key="4">
    <source>
        <dbReference type="Proteomes" id="UP000308730"/>
    </source>
</evidence>
<dbReference type="OrthoDB" id="3253957at2759"/>
<dbReference type="Gene3D" id="3.30.420.10">
    <property type="entry name" value="Ribonuclease H-like superfamily/Ribonuclease H"/>
    <property type="match status" value="1"/>
</dbReference>
<dbReference type="PROSITE" id="PS50994">
    <property type="entry name" value="INTEGRASE"/>
    <property type="match status" value="1"/>
</dbReference>
<reference evidence="3 4" key="1">
    <citation type="submission" date="2019-02" db="EMBL/GenBank/DDBJ databases">
        <title>Genome sequencing of the rare red list fungi Antrodiella citrinella (Flaviporus citrinellus).</title>
        <authorList>
            <person name="Buettner E."/>
            <person name="Kellner H."/>
        </authorList>
    </citation>
    <scope>NUCLEOTIDE SEQUENCE [LARGE SCALE GENOMIC DNA]</scope>
    <source>
        <strain evidence="3 4">DSM 108506</strain>
    </source>
</reference>
<organism evidence="3 4">
    <name type="scientific">Antrodiella citrinella</name>
    <dbReference type="NCBI Taxonomy" id="2447956"/>
    <lineage>
        <taxon>Eukaryota</taxon>
        <taxon>Fungi</taxon>
        <taxon>Dikarya</taxon>
        <taxon>Basidiomycota</taxon>
        <taxon>Agaricomycotina</taxon>
        <taxon>Agaricomycetes</taxon>
        <taxon>Polyporales</taxon>
        <taxon>Steccherinaceae</taxon>
        <taxon>Antrodiella</taxon>
    </lineage>
</organism>